<dbReference type="PANTHER" id="PTHR43586">
    <property type="entry name" value="CYSTEINE DESULFURASE"/>
    <property type="match status" value="1"/>
</dbReference>
<evidence type="ECO:0000313" key="4">
    <source>
        <dbReference type="EMBL" id="AHB99571.1"/>
    </source>
</evidence>
<dbReference type="EMBL" id="CP006916">
    <property type="protein sequence ID" value="AHB99571.1"/>
    <property type="molecule type" value="Genomic_DNA"/>
</dbReference>
<dbReference type="KEGG" id="mgz:GCW_01595"/>
<keyword evidence="2" id="KW-0663">Pyridoxal phosphate</keyword>
<evidence type="ECO:0000313" key="5">
    <source>
        <dbReference type="Proteomes" id="UP000018735"/>
    </source>
</evidence>
<dbReference type="InterPro" id="IPR000192">
    <property type="entry name" value="Aminotrans_V_dom"/>
</dbReference>
<name>A0A0F6CKE9_MYCGL</name>
<dbReference type="Gene3D" id="3.90.1150.10">
    <property type="entry name" value="Aspartate Aminotransferase, domain 1"/>
    <property type="match status" value="1"/>
</dbReference>
<dbReference type="InterPro" id="IPR015421">
    <property type="entry name" value="PyrdxlP-dep_Trfase_major"/>
</dbReference>
<evidence type="ECO:0000256" key="1">
    <source>
        <dbReference type="ARBA" id="ARBA00001933"/>
    </source>
</evidence>
<evidence type="ECO:0000259" key="3">
    <source>
        <dbReference type="Pfam" id="PF00266"/>
    </source>
</evidence>
<dbReference type="Pfam" id="PF00266">
    <property type="entry name" value="Aminotran_5"/>
    <property type="match status" value="1"/>
</dbReference>
<dbReference type="AlphaFoldDB" id="A0A0F6CKE9"/>
<evidence type="ECO:0000256" key="2">
    <source>
        <dbReference type="ARBA" id="ARBA00022898"/>
    </source>
</evidence>
<dbReference type="PANTHER" id="PTHR43586:SF8">
    <property type="entry name" value="CYSTEINE DESULFURASE 1, CHLOROPLASTIC"/>
    <property type="match status" value="1"/>
</dbReference>
<proteinExistence type="predicted"/>
<dbReference type="InterPro" id="IPR015422">
    <property type="entry name" value="PyrdxlP-dep_Trfase_small"/>
</dbReference>
<protein>
    <submittedName>
        <fullName evidence="4">Cysteine desulfurase</fullName>
    </submittedName>
</protein>
<dbReference type="Proteomes" id="UP000018735">
    <property type="component" value="Chromosome"/>
</dbReference>
<sequence>MKVQLVREQFSWFKNNKGWIYFDNAATSLKPDSVVNAISEYYQKWSLNPHNNNTSLSNKLNDIISETRKKTAQYLAVSADEIIFNSSATEILNLFAFGLSEYLKEGDEIIVNELEHASNLINWLELSRRNNLKLVLVKSLNEIKDKVNEKTKLVAFSGLSNIFGYKINYLDYAKQIKTINKNCLVFIDATQLAAQEKIVISQDIDGLCFSAHKIFGPTGLGIGYIKKDLQKILNPLKYGGDMYYDFDINQKSISLKTNPLKYEAGTNNVAAIYSWSKTLDFINEIYNEEFQTYKQNLTTYFKEKIKQQKKLILINEQANFPIFLLQIPNIHSQDLAWYLSTKKIITRAGASCVYLLKKYQKDGYVRVSLSIYNTKEEIDYFFKVIEEFDLKDILNELL</sequence>
<dbReference type="eggNOG" id="COG0520">
    <property type="taxonomic scope" value="Bacteria"/>
</dbReference>
<dbReference type="RefSeq" id="WP_011884138.1">
    <property type="nucleotide sequence ID" value="NC_023030.2"/>
</dbReference>
<organism evidence="4 5">
    <name type="scientific">Mycoplasmoides gallisepticum S6</name>
    <dbReference type="NCBI Taxonomy" id="1006581"/>
    <lineage>
        <taxon>Bacteria</taxon>
        <taxon>Bacillati</taxon>
        <taxon>Mycoplasmatota</taxon>
        <taxon>Mycoplasmoidales</taxon>
        <taxon>Mycoplasmoidaceae</taxon>
        <taxon>Mycoplasmoides</taxon>
    </lineage>
</organism>
<feature type="domain" description="Aminotransferase class V" evidence="3">
    <location>
        <begin position="20"/>
        <end position="381"/>
    </location>
</feature>
<dbReference type="HOGENOM" id="CLU_003433_2_5_14"/>
<dbReference type="InterPro" id="IPR015424">
    <property type="entry name" value="PyrdxlP-dep_Trfase"/>
</dbReference>
<accession>A0A0F6CKE9</accession>
<gene>
    <name evidence="4" type="primary">csdB</name>
    <name evidence="4" type="ORF">GCW_01595</name>
</gene>
<dbReference type="SUPFAM" id="SSF53383">
    <property type="entry name" value="PLP-dependent transferases"/>
    <property type="match status" value="1"/>
</dbReference>
<reference evidence="4 5" key="1">
    <citation type="journal article" date="2011" name="PLoS ONE">
        <title>Core proteome of the minimal cell: comparative proteomics of three mollicute species.</title>
        <authorList>
            <person name="Fisunov G.Y."/>
            <person name="Alexeev D.G."/>
            <person name="Bazaleev N.A."/>
            <person name="Ladygina V.G."/>
            <person name="Galyamina M.A."/>
            <person name="Kondratov I.G."/>
            <person name="Zhukova N.A."/>
            <person name="Serebryakova M.V."/>
            <person name="Demina I.A."/>
            <person name="Govorun V.M."/>
        </authorList>
    </citation>
    <scope>NUCLEOTIDE SEQUENCE [LARGE SCALE GENOMIC DNA]</scope>
    <source>
        <strain evidence="4 5">S6</strain>
    </source>
</reference>
<dbReference type="Gene3D" id="3.40.640.10">
    <property type="entry name" value="Type I PLP-dependent aspartate aminotransferase-like (Major domain)"/>
    <property type="match status" value="1"/>
</dbReference>
<comment type="cofactor">
    <cofactor evidence="1">
        <name>pyridoxal 5'-phosphate</name>
        <dbReference type="ChEBI" id="CHEBI:597326"/>
    </cofactor>
</comment>